<sequence>MKLLVRTIRNYALVSALLFIISTPLFYWAIYSLVIKQMDEMLQEHKRDFVNAAPFIHTEYELRQHEQLNKEFNLTLVPHGNIINDSLYTEKVFDSIALEFHPYRTFRTAVRLHGAVYELKISESMVSSKDLVMAIVLIQCILLTLLFTTLVIINRQLSSTVWSPFYRIVDQLKNYRIDKDNFINLPKSSTHEFRDLSQAIDQLIEKNKNTYLSQKEFTENASHEIQTPLAVLNSKIDLLMQTELTEYQAELISSIQNSSQRISKLNRSLLLLAKIDNQQFGERENIDFTNVVDGLINQLKEVMEQHNLSVHFLQHDRVILHANKVLIEILVSNLLTNALRYAPHHSKINVSITQEQFYIENDGQAFKNASSLFNRFSKEDQSTFGTGLGLALVKQICQELSYAITYTYLDSKHRFTILFSKG</sequence>
<evidence type="ECO:0000256" key="8">
    <source>
        <dbReference type="SAM" id="Phobius"/>
    </source>
</evidence>
<dbReference type="GO" id="GO:0005886">
    <property type="term" value="C:plasma membrane"/>
    <property type="evidence" value="ECO:0007669"/>
    <property type="project" value="TreeGrafter"/>
</dbReference>
<evidence type="ECO:0000256" key="2">
    <source>
        <dbReference type="ARBA" id="ARBA00012438"/>
    </source>
</evidence>
<dbReference type="Pfam" id="PF02518">
    <property type="entry name" value="HATPase_c"/>
    <property type="match status" value="1"/>
</dbReference>
<name>A0A401U5W0_9BACT</name>
<evidence type="ECO:0000259" key="9">
    <source>
        <dbReference type="PROSITE" id="PS50109"/>
    </source>
</evidence>
<dbReference type="AlphaFoldDB" id="A0A401U5W0"/>
<evidence type="ECO:0000313" key="11">
    <source>
        <dbReference type="Proteomes" id="UP000288227"/>
    </source>
</evidence>
<dbReference type="EC" id="2.7.13.3" evidence="2"/>
<keyword evidence="11" id="KW-1185">Reference proteome</keyword>
<dbReference type="CDD" id="cd00082">
    <property type="entry name" value="HisKA"/>
    <property type="match status" value="1"/>
</dbReference>
<feature type="domain" description="Histidine kinase" evidence="9">
    <location>
        <begin position="220"/>
        <end position="422"/>
    </location>
</feature>
<dbReference type="Gene3D" id="3.30.565.10">
    <property type="entry name" value="Histidine kinase-like ATPase, C-terminal domain"/>
    <property type="match status" value="1"/>
</dbReference>
<proteinExistence type="predicted"/>
<dbReference type="SMART" id="SM00388">
    <property type="entry name" value="HisKA"/>
    <property type="match status" value="1"/>
</dbReference>
<dbReference type="InterPro" id="IPR050428">
    <property type="entry name" value="TCS_sensor_his_kinase"/>
</dbReference>
<dbReference type="PANTHER" id="PTHR45436">
    <property type="entry name" value="SENSOR HISTIDINE KINASE YKOH"/>
    <property type="match status" value="1"/>
</dbReference>
<protein>
    <recommendedName>
        <fullName evidence="2">histidine kinase</fullName>
        <ecNumber evidence="2">2.7.13.3</ecNumber>
    </recommendedName>
</protein>
<dbReference type="InterPro" id="IPR036890">
    <property type="entry name" value="HATPase_C_sf"/>
</dbReference>
<keyword evidence="7 8" id="KW-1133">Transmembrane helix</keyword>
<keyword evidence="8" id="KW-0472">Membrane</keyword>
<dbReference type="SUPFAM" id="SSF47384">
    <property type="entry name" value="Homodimeric domain of signal transducing histidine kinase"/>
    <property type="match status" value="1"/>
</dbReference>
<keyword evidence="5 8" id="KW-0812">Transmembrane</keyword>
<dbReference type="SUPFAM" id="SSF55874">
    <property type="entry name" value="ATPase domain of HSP90 chaperone/DNA topoisomerase II/histidine kinase"/>
    <property type="match status" value="1"/>
</dbReference>
<dbReference type="PROSITE" id="PS50109">
    <property type="entry name" value="HIS_KIN"/>
    <property type="match status" value="1"/>
</dbReference>
<evidence type="ECO:0000256" key="7">
    <source>
        <dbReference type="ARBA" id="ARBA00022989"/>
    </source>
</evidence>
<dbReference type="Proteomes" id="UP000288227">
    <property type="component" value="Unassembled WGS sequence"/>
</dbReference>
<evidence type="ECO:0000256" key="4">
    <source>
        <dbReference type="ARBA" id="ARBA00022679"/>
    </source>
</evidence>
<comment type="catalytic activity">
    <reaction evidence="1">
        <text>ATP + protein L-histidine = ADP + protein N-phospho-L-histidine.</text>
        <dbReference type="EC" id="2.7.13.3"/>
    </reaction>
</comment>
<keyword evidence="4" id="KW-0808">Transferase</keyword>
<dbReference type="Gene3D" id="1.10.287.130">
    <property type="match status" value="1"/>
</dbReference>
<comment type="caution">
    <text evidence="10">The sequence shown here is derived from an EMBL/GenBank/DDBJ whole genome shotgun (WGS) entry which is preliminary data.</text>
</comment>
<dbReference type="PANTHER" id="PTHR45436:SF5">
    <property type="entry name" value="SENSOR HISTIDINE KINASE TRCS"/>
    <property type="match status" value="1"/>
</dbReference>
<dbReference type="Pfam" id="PF00512">
    <property type="entry name" value="HisKA"/>
    <property type="match status" value="1"/>
</dbReference>
<dbReference type="OrthoDB" id="1522504at2"/>
<evidence type="ECO:0000256" key="6">
    <source>
        <dbReference type="ARBA" id="ARBA00022777"/>
    </source>
</evidence>
<dbReference type="SMART" id="SM00387">
    <property type="entry name" value="HATPase_c"/>
    <property type="match status" value="1"/>
</dbReference>
<dbReference type="InterPro" id="IPR003661">
    <property type="entry name" value="HisK_dim/P_dom"/>
</dbReference>
<reference evidence="10 11" key="1">
    <citation type="submission" date="2018-11" db="EMBL/GenBank/DDBJ databases">
        <title>Chryseotalea sanarue gen. nov., sp., nov., a member of the family Cytophagaceae, isolated from a brackish lake in Hamamatsu Japan.</title>
        <authorList>
            <person name="Maejima Y."/>
            <person name="Iino T."/>
            <person name="Muraguchi Y."/>
            <person name="Fukuda K."/>
            <person name="Ohkuma M."/>
            <person name="Moriuchi R."/>
            <person name="Dohra H."/>
            <person name="Kimbara K."/>
            <person name="Shintani M."/>
        </authorList>
    </citation>
    <scope>NUCLEOTIDE SEQUENCE [LARGE SCALE GENOMIC DNA]</scope>
    <source>
        <strain evidence="10 11">Ys</strain>
    </source>
</reference>
<feature type="transmembrane region" description="Helical" evidence="8">
    <location>
        <begin position="12"/>
        <end position="34"/>
    </location>
</feature>
<organism evidence="10 11">
    <name type="scientific">Chryseotalea sanaruensis</name>
    <dbReference type="NCBI Taxonomy" id="2482724"/>
    <lineage>
        <taxon>Bacteria</taxon>
        <taxon>Pseudomonadati</taxon>
        <taxon>Bacteroidota</taxon>
        <taxon>Cytophagia</taxon>
        <taxon>Cytophagales</taxon>
        <taxon>Chryseotaleaceae</taxon>
        <taxon>Chryseotalea</taxon>
    </lineage>
</organism>
<keyword evidence="6 10" id="KW-0418">Kinase</keyword>
<evidence type="ECO:0000256" key="1">
    <source>
        <dbReference type="ARBA" id="ARBA00000085"/>
    </source>
</evidence>
<dbReference type="EMBL" id="BHXQ01000001">
    <property type="protein sequence ID" value="GCC50277.1"/>
    <property type="molecule type" value="Genomic_DNA"/>
</dbReference>
<dbReference type="InterPro" id="IPR005467">
    <property type="entry name" value="His_kinase_dom"/>
</dbReference>
<gene>
    <name evidence="10" type="ORF">SanaruYs_04920</name>
</gene>
<dbReference type="GO" id="GO:0000155">
    <property type="term" value="F:phosphorelay sensor kinase activity"/>
    <property type="evidence" value="ECO:0007669"/>
    <property type="project" value="InterPro"/>
</dbReference>
<dbReference type="InterPro" id="IPR036097">
    <property type="entry name" value="HisK_dim/P_sf"/>
</dbReference>
<feature type="transmembrane region" description="Helical" evidence="8">
    <location>
        <begin position="131"/>
        <end position="153"/>
    </location>
</feature>
<accession>A0A401U5W0</accession>
<evidence type="ECO:0000256" key="5">
    <source>
        <dbReference type="ARBA" id="ARBA00022692"/>
    </source>
</evidence>
<dbReference type="RefSeq" id="WP_127120922.1">
    <property type="nucleotide sequence ID" value="NZ_BHXQ01000001.1"/>
</dbReference>
<evidence type="ECO:0000313" key="10">
    <source>
        <dbReference type="EMBL" id="GCC50277.1"/>
    </source>
</evidence>
<dbReference type="InterPro" id="IPR003594">
    <property type="entry name" value="HATPase_dom"/>
</dbReference>
<keyword evidence="3" id="KW-0597">Phosphoprotein</keyword>
<evidence type="ECO:0000256" key="3">
    <source>
        <dbReference type="ARBA" id="ARBA00022553"/>
    </source>
</evidence>